<dbReference type="InterPro" id="IPR036291">
    <property type="entry name" value="NAD(P)-bd_dom_sf"/>
</dbReference>
<dbReference type="SUPFAM" id="SSF50129">
    <property type="entry name" value="GroES-like"/>
    <property type="match status" value="1"/>
</dbReference>
<name>A0A6A4I918_9AGAR</name>
<dbReference type="GO" id="GO:0004022">
    <property type="term" value="F:alcohol dehydrogenase (NAD+) activity"/>
    <property type="evidence" value="ECO:0007669"/>
    <property type="project" value="UniProtKB-EC"/>
</dbReference>
<dbReference type="Pfam" id="PF00107">
    <property type="entry name" value="ADH_zinc_N"/>
    <property type="match status" value="1"/>
</dbReference>
<evidence type="ECO:0000256" key="2">
    <source>
        <dbReference type="ARBA" id="ARBA00008072"/>
    </source>
</evidence>
<dbReference type="GO" id="GO:0046872">
    <property type="term" value="F:metal ion binding"/>
    <property type="evidence" value="ECO:0007669"/>
    <property type="project" value="UniProtKB-KW"/>
</dbReference>
<dbReference type="Proteomes" id="UP000799118">
    <property type="component" value="Unassembled WGS sequence"/>
</dbReference>
<dbReference type="EMBL" id="ML769406">
    <property type="protein sequence ID" value="KAE9405818.1"/>
    <property type="molecule type" value="Genomic_DNA"/>
</dbReference>
<keyword evidence="7" id="KW-0520">NAD</keyword>
<keyword evidence="5" id="KW-0862">Zinc</keyword>
<dbReference type="AlphaFoldDB" id="A0A6A4I918"/>
<dbReference type="InterPro" id="IPR013149">
    <property type="entry name" value="ADH-like_C"/>
</dbReference>
<comment type="similarity">
    <text evidence="2">Belongs to the zinc-containing alcohol dehydrogenase family.</text>
</comment>
<keyword evidence="10" id="KW-1185">Reference proteome</keyword>
<dbReference type="EC" id="1.1.1.1" evidence="3"/>
<evidence type="ECO:0000256" key="5">
    <source>
        <dbReference type="ARBA" id="ARBA00022833"/>
    </source>
</evidence>
<evidence type="ECO:0000313" key="10">
    <source>
        <dbReference type="Proteomes" id="UP000799118"/>
    </source>
</evidence>
<evidence type="ECO:0000256" key="6">
    <source>
        <dbReference type="ARBA" id="ARBA00023002"/>
    </source>
</evidence>
<comment type="cofactor">
    <cofactor evidence="1">
        <name>Zn(2+)</name>
        <dbReference type="ChEBI" id="CHEBI:29105"/>
    </cofactor>
</comment>
<dbReference type="Gene3D" id="3.90.180.10">
    <property type="entry name" value="Medium-chain alcohol dehydrogenases, catalytic domain"/>
    <property type="match status" value="1"/>
</dbReference>
<dbReference type="SMART" id="SM00829">
    <property type="entry name" value="PKS_ER"/>
    <property type="match status" value="1"/>
</dbReference>
<dbReference type="PANTHER" id="PTHR42940">
    <property type="entry name" value="ALCOHOL DEHYDROGENASE 1-RELATED"/>
    <property type="match status" value="1"/>
</dbReference>
<evidence type="ECO:0000256" key="7">
    <source>
        <dbReference type="ARBA" id="ARBA00023027"/>
    </source>
</evidence>
<dbReference type="CDD" id="cd08297">
    <property type="entry name" value="CAD3"/>
    <property type="match status" value="1"/>
</dbReference>
<proteinExistence type="inferred from homology"/>
<protein>
    <recommendedName>
        <fullName evidence="3">alcohol dehydrogenase</fullName>
        <ecNumber evidence="3">1.1.1.1</ecNumber>
    </recommendedName>
</protein>
<dbReference type="InterPro" id="IPR013154">
    <property type="entry name" value="ADH-like_N"/>
</dbReference>
<dbReference type="FunFam" id="3.40.50.720:FF:000039">
    <property type="entry name" value="Alcohol dehydrogenase AdhP"/>
    <property type="match status" value="1"/>
</dbReference>
<dbReference type="InterPro" id="IPR020843">
    <property type="entry name" value="ER"/>
</dbReference>
<organism evidence="9 10">
    <name type="scientific">Gymnopus androsaceus JB14</name>
    <dbReference type="NCBI Taxonomy" id="1447944"/>
    <lineage>
        <taxon>Eukaryota</taxon>
        <taxon>Fungi</taxon>
        <taxon>Dikarya</taxon>
        <taxon>Basidiomycota</taxon>
        <taxon>Agaricomycotina</taxon>
        <taxon>Agaricomycetes</taxon>
        <taxon>Agaricomycetidae</taxon>
        <taxon>Agaricales</taxon>
        <taxon>Marasmiineae</taxon>
        <taxon>Omphalotaceae</taxon>
        <taxon>Gymnopus</taxon>
    </lineage>
</organism>
<evidence type="ECO:0000256" key="1">
    <source>
        <dbReference type="ARBA" id="ARBA00001947"/>
    </source>
</evidence>
<dbReference type="PANTHER" id="PTHR42940:SF3">
    <property type="entry name" value="ALCOHOL DEHYDROGENASE 1-RELATED"/>
    <property type="match status" value="1"/>
</dbReference>
<accession>A0A6A4I918</accession>
<keyword evidence="4" id="KW-0479">Metal-binding</keyword>
<dbReference type="OrthoDB" id="1879366at2759"/>
<evidence type="ECO:0000259" key="8">
    <source>
        <dbReference type="SMART" id="SM00829"/>
    </source>
</evidence>
<dbReference type="Pfam" id="PF08240">
    <property type="entry name" value="ADH_N"/>
    <property type="match status" value="1"/>
</dbReference>
<reference evidence="9" key="1">
    <citation type="journal article" date="2019" name="Environ. Microbiol.">
        <title>Fungal ecological strategies reflected in gene transcription - a case study of two litter decomposers.</title>
        <authorList>
            <person name="Barbi F."/>
            <person name="Kohler A."/>
            <person name="Barry K."/>
            <person name="Baskaran P."/>
            <person name="Daum C."/>
            <person name="Fauchery L."/>
            <person name="Ihrmark K."/>
            <person name="Kuo A."/>
            <person name="LaButti K."/>
            <person name="Lipzen A."/>
            <person name="Morin E."/>
            <person name="Grigoriev I.V."/>
            <person name="Henrissat B."/>
            <person name="Lindahl B."/>
            <person name="Martin F."/>
        </authorList>
    </citation>
    <scope>NUCLEOTIDE SEQUENCE</scope>
    <source>
        <strain evidence="9">JB14</strain>
    </source>
</reference>
<dbReference type="GO" id="GO:0005737">
    <property type="term" value="C:cytoplasm"/>
    <property type="evidence" value="ECO:0007669"/>
    <property type="project" value="TreeGrafter"/>
</dbReference>
<dbReference type="InterPro" id="IPR011032">
    <property type="entry name" value="GroES-like_sf"/>
</dbReference>
<evidence type="ECO:0000256" key="3">
    <source>
        <dbReference type="ARBA" id="ARBA00013190"/>
    </source>
</evidence>
<dbReference type="Gene3D" id="3.40.50.720">
    <property type="entry name" value="NAD(P)-binding Rossmann-like Domain"/>
    <property type="match status" value="1"/>
</dbReference>
<dbReference type="SUPFAM" id="SSF51735">
    <property type="entry name" value="NAD(P)-binding Rossmann-fold domains"/>
    <property type="match status" value="1"/>
</dbReference>
<sequence>MATTITIPATARAAVIATIKEDLEIKQVKVIQPSELAPGECLVKVEYAGCCHSDLHVRDNDWGSTKTGVVGGHEGVGYVVAIGANTVGSPVKIGDRVGMKWFANACLKCEMCRSGWETCCDVARRDSHGHTVDGTFAEYTANIHSQHCWVDYLTPIPEGLDSASTTPILCAGLTIYRGLKESNTKPGDWVAISGAGGGLGHLGIQFAVAMGLRVVAIDTGAEKRELCMKLGAEKWVDFMESKNLIKDVQEAAGGLGPHAALIAVGHPLPFNQAVMYLRLTGTLVAIGMPGGGMLNIPIALIIAKCLRIVGSATGNRQDMAEALDFVARGKVHCHHEVRDLEEVNTAMKELIEGKVKGRIVLKI</sequence>
<evidence type="ECO:0000313" key="9">
    <source>
        <dbReference type="EMBL" id="KAE9405818.1"/>
    </source>
</evidence>
<gene>
    <name evidence="9" type="ORF">BT96DRAFT_811679</name>
</gene>
<keyword evidence="6" id="KW-0560">Oxidoreductase</keyword>
<evidence type="ECO:0000256" key="4">
    <source>
        <dbReference type="ARBA" id="ARBA00022723"/>
    </source>
</evidence>
<feature type="domain" description="Enoyl reductase (ER)" evidence="8">
    <location>
        <begin position="18"/>
        <end position="361"/>
    </location>
</feature>